<feature type="domain" description="Ground-like" evidence="3">
    <location>
        <begin position="113"/>
        <end position="175"/>
    </location>
</feature>
<dbReference type="Pfam" id="PF04155">
    <property type="entry name" value="Ground-like"/>
    <property type="match status" value="1"/>
</dbReference>
<dbReference type="PRINTS" id="PR01217">
    <property type="entry name" value="PRICHEXTENSN"/>
</dbReference>
<feature type="compositionally biased region" description="Pro residues" evidence="1">
    <location>
        <begin position="55"/>
        <end position="70"/>
    </location>
</feature>
<feature type="chain" id="PRO_5009316144" evidence="2">
    <location>
        <begin position="18"/>
        <end position="180"/>
    </location>
</feature>
<name>A0A1I8BT49_MELHA</name>
<sequence length="180" mass="19496">MLLYALILTFLSIEIYGHNSYEPAPQAPYNPAPIHPPYAPATQPPYAPAHNTQPPYIPPTQPPYAPATHPPYNPVPQPSYAPTPAPPAAEPYGEAALGAAGFPLSSCYTNDDGFMCCNKELENLMVAVATQRNAEKHFGVDFEIVVGAGDFASKNYFTKDMICKIKRDNSIILAFSTPSL</sequence>
<proteinExistence type="predicted"/>
<accession>A0A1I8BT49</accession>
<evidence type="ECO:0000256" key="2">
    <source>
        <dbReference type="SAM" id="SignalP"/>
    </source>
</evidence>
<feature type="signal peptide" evidence="2">
    <location>
        <begin position="1"/>
        <end position="17"/>
    </location>
</feature>
<keyword evidence="4" id="KW-1185">Reference proteome</keyword>
<organism evidence="4 5">
    <name type="scientific">Meloidogyne hapla</name>
    <name type="common">Root-knot nematode worm</name>
    <dbReference type="NCBI Taxonomy" id="6305"/>
    <lineage>
        <taxon>Eukaryota</taxon>
        <taxon>Metazoa</taxon>
        <taxon>Ecdysozoa</taxon>
        <taxon>Nematoda</taxon>
        <taxon>Chromadorea</taxon>
        <taxon>Rhabditida</taxon>
        <taxon>Tylenchina</taxon>
        <taxon>Tylenchomorpha</taxon>
        <taxon>Tylenchoidea</taxon>
        <taxon>Meloidogynidae</taxon>
        <taxon>Meloidogyninae</taxon>
        <taxon>Meloidogyne</taxon>
    </lineage>
</organism>
<evidence type="ECO:0000256" key="1">
    <source>
        <dbReference type="SAM" id="MobiDB-lite"/>
    </source>
</evidence>
<evidence type="ECO:0000313" key="5">
    <source>
        <dbReference type="WBParaSite" id="MhA1_Contig554.frz3.fgene1"/>
    </source>
</evidence>
<dbReference type="AlphaFoldDB" id="A0A1I8BT49"/>
<feature type="region of interest" description="Disordered" evidence="1">
    <location>
        <begin position="40"/>
        <end position="70"/>
    </location>
</feature>
<evidence type="ECO:0000259" key="3">
    <source>
        <dbReference type="Pfam" id="PF04155"/>
    </source>
</evidence>
<evidence type="ECO:0000313" key="4">
    <source>
        <dbReference type="Proteomes" id="UP000095281"/>
    </source>
</evidence>
<protein>
    <submittedName>
        <fullName evidence="5">Ground-like domain-containing protein</fullName>
    </submittedName>
</protein>
<dbReference type="PANTHER" id="PTHR31967">
    <property type="entry name" value="GROUNDHOG (HEDGEHOG-LIKE FAMILY)-RELATED"/>
    <property type="match status" value="1"/>
</dbReference>
<reference evidence="5" key="1">
    <citation type="submission" date="2016-11" db="UniProtKB">
        <authorList>
            <consortium name="WormBaseParasite"/>
        </authorList>
    </citation>
    <scope>IDENTIFICATION</scope>
</reference>
<dbReference type="PANTHER" id="PTHR31967:SF20">
    <property type="entry name" value="GROUND-LIKE DOMAIN-CONTAINING PROTEIN"/>
    <property type="match status" value="1"/>
</dbReference>
<dbReference type="WBParaSite" id="MhA1_Contig554.frz3.fgene1">
    <property type="protein sequence ID" value="MhA1_Contig554.frz3.fgene1"/>
    <property type="gene ID" value="MhA1_Contig554.frz3.fgene1"/>
</dbReference>
<dbReference type="Proteomes" id="UP000095281">
    <property type="component" value="Unplaced"/>
</dbReference>
<keyword evidence="2" id="KW-0732">Signal</keyword>
<dbReference type="InterPro" id="IPR007284">
    <property type="entry name" value="Ground-like_dom"/>
</dbReference>